<keyword evidence="3 7" id="KW-0812">Transmembrane</keyword>
<dbReference type="OrthoDB" id="9805133at2"/>
<reference evidence="9 10" key="1">
    <citation type="submission" date="2014-04" db="EMBL/GenBank/DDBJ databases">
        <title>The Genome Sequence of Thermoanaerobaculum aquaticum MP-01, The First Cultivated Group 23 Acidobacterium.</title>
        <authorList>
            <person name="Stamps B.W."/>
            <person name="Losey N.A."/>
            <person name="Lawson P.A."/>
            <person name="Stevenson B.S."/>
        </authorList>
    </citation>
    <scope>NUCLEOTIDE SEQUENCE [LARGE SCALE GENOMIC DNA]</scope>
    <source>
        <strain evidence="9 10">MP-01</strain>
    </source>
</reference>
<feature type="domain" description="MotA/TolQ/ExbB proton channel" evidence="8">
    <location>
        <begin position="94"/>
        <end position="195"/>
    </location>
</feature>
<name>A0A062XQE3_9BACT</name>
<gene>
    <name evidence="9" type="ORF">EG19_08380</name>
</gene>
<feature type="transmembrane region" description="Helical" evidence="7">
    <location>
        <begin position="163"/>
        <end position="185"/>
    </location>
</feature>
<keyword evidence="5 7" id="KW-0472">Membrane</keyword>
<feature type="transmembrane region" description="Helical" evidence="7">
    <location>
        <begin position="119"/>
        <end position="143"/>
    </location>
</feature>
<sequence length="215" mass="22958">MGWMARLVFLFLAFLSIYSLSVSFERWLRFREARKQSLAFTVAVSPLLKEGRLAEAIALSKKFPASHVAAVVSAGLYEFTVGAHGAGIPGHDVVEAGQRAMERAVVKTTEELKKRLSGLATIATTAPFIGLFGTVVGIINAFRGMAVSGSGGLAAVSSGIAEALVTTALGLFVAIPAVWLYNYFLNKVDRFRVEMTNSGSELLDAFLKLRAAKAA</sequence>
<evidence type="ECO:0000313" key="10">
    <source>
        <dbReference type="Proteomes" id="UP000027284"/>
    </source>
</evidence>
<dbReference type="EMBL" id="JMFG01000036">
    <property type="protein sequence ID" value="KDA53003.1"/>
    <property type="molecule type" value="Genomic_DNA"/>
</dbReference>
<dbReference type="PANTHER" id="PTHR30625:SF3">
    <property type="entry name" value="TOL-PAL SYSTEM PROTEIN TOLQ"/>
    <property type="match status" value="1"/>
</dbReference>
<evidence type="ECO:0000259" key="8">
    <source>
        <dbReference type="Pfam" id="PF01618"/>
    </source>
</evidence>
<keyword evidence="6" id="KW-0653">Protein transport</keyword>
<evidence type="ECO:0000313" key="9">
    <source>
        <dbReference type="EMBL" id="KDA53003.1"/>
    </source>
</evidence>
<feature type="transmembrane region" description="Helical" evidence="7">
    <location>
        <begin position="6"/>
        <end position="28"/>
    </location>
</feature>
<dbReference type="InterPro" id="IPR002898">
    <property type="entry name" value="MotA_ExbB_proton_chnl"/>
</dbReference>
<evidence type="ECO:0000256" key="2">
    <source>
        <dbReference type="ARBA" id="ARBA00022475"/>
    </source>
</evidence>
<evidence type="ECO:0000256" key="7">
    <source>
        <dbReference type="SAM" id="Phobius"/>
    </source>
</evidence>
<proteinExistence type="inferred from homology"/>
<dbReference type="Proteomes" id="UP000027284">
    <property type="component" value="Unassembled WGS sequence"/>
</dbReference>
<evidence type="ECO:0000256" key="6">
    <source>
        <dbReference type="RuleBase" id="RU004057"/>
    </source>
</evidence>
<evidence type="ECO:0000256" key="3">
    <source>
        <dbReference type="ARBA" id="ARBA00022692"/>
    </source>
</evidence>
<dbReference type="Pfam" id="PF01618">
    <property type="entry name" value="MotA_ExbB"/>
    <property type="match status" value="1"/>
</dbReference>
<accession>A0A062XQE3</accession>
<organism evidence="9 10">
    <name type="scientific">Thermoanaerobaculum aquaticum</name>
    <dbReference type="NCBI Taxonomy" id="1312852"/>
    <lineage>
        <taxon>Bacteria</taxon>
        <taxon>Pseudomonadati</taxon>
        <taxon>Acidobacteriota</taxon>
        <taxon>Thermoanaerobaculia</taxon>
        <taxon>Thermoanaerobaculales</taxon>
        <taxon>Thermoanaerobaculaceae</taxon>
        <taxon>Thermoanaerobaculum</taxon>
    </lineage>
</organism>
<evidence type="ECO:0000256" key="4">
    <source>
        <dbReference type="ARBA" id="ARBA00022989"/>
    </source>
</evidence>
<keyword evidence="10" id="KW-1185">Reference proteome</keyword>
<keyword evidence="6" id="KW-0813">Transport</keyword>
<protein>
    <recommendedName>
        <fullName evidence="8">MotA/TolQ/ExbB proton channel domain-containing protein</fullName>
    </recommendedName>
</protein>
<dbReference type="InterPro" id="IPR050790">
    <property type="entry name" value="ExbB/TolQ_transport"/>
</dbReference>
<comment type="subcellular location">
    <subcellularLocation>
        <location evidence="1">Cell membrane</location>
        <topology evidence="1">Multi-pass membrane protein</topology>
    </subcellularLocation>
    <subcellularLocation>
        <location evidence="6">Membrane</location>
        <topology evidence="6">Multi-pass membrane protein</topology>
    </subcellularLocation>
</comment>
<comment type="caution">
    <text evidence="9">The sequence shown here is derived from an EMBL/GenBank/DDBJ whole genome shotgun (WGS) entry which is preliminary data.</text>
</comment>
<keyword evidence="4 7" id="KW-1133">Transmembrane helix</keyword>
<dbReference type="GO" id="GO:0005886">
    <property type="term" value="C:plasma membrane"/>
    <property type="evidence" value="ECO:0007669"/>
    <property type="project" value="UniProtKB-SubCell"/>
</dbReference>
<keyword evidence="2" id="KW-1003">Cell membrane</keyword>
<evidence type="ECO:0000256" key="1">
    <source>
        <dbReference type="ARBA" id="ARBA00004651"/>
    </source>
</evidence>
<comment type="similarity">
    <text evidence="6">Belongs to the exbB/tolQ family.</text>
</comment>
<dbReference type="AlphaFoldDB" id="A0A062XQE3"/>
<dbReference type="PANTHER" id="PTHR30625">
    <property type="entry name" value="PROTEIN TOLQ"/>
    <property type="match status" value="1"/>
</dbReference>
<dbReference type="GO" id="GO:0017038">
    <property type="term" value="P:protein import"/>
    <property type="evidence" value="ECO:0007669"/>
    <property type="project" value="TreeGrafter"/>
</dbReference>
<dbReference type="STRING" id="1312852.EG19_08380"/>
<evidence type="ECO:0000256" key="5">
    <source>
        <dbReference type="ARBA" id="ARBA00023136"/>
    </source>
</evidence>